<dbReference type="AlphaFoldDB" id="A0A9N7RP06"/>
<dbReference type="InterPro" id="IPR008480">
    <property type="entry name" value="DUF761_pln"/>
</dbReference>
<comment type="caution">
    <text evidence="1">The sequence shown here is derived from an EMBL/GenBank/DDBJ whole genome shotgun (WGS) entry which is preliminary data.</text>
</comment>
<evidence type="ECO:0000313" key="2">
    <source>
        <dbReference type="Proteomes" id="UP001153555"/>
    </source>
</evidence>
<dbReference type="OrthoDB" id="1936669at2759"/>
<protein>
    <submittedName>
        <fullName evidence="1">Uncharacterized protein</fullName>
    </submittedName>
</protein>
<reference evidence="1" key="1">
    <citation type="submission" date="2019-12" db="EMBL/GenBank/DDBJ databases">
        <authorList>
            <person name="Scholes J."/>
        </authorList>
    </citation>
    <scope>NUCLEOTIDE SEQUENCE</scope>
</reference>
<sequence>MKLLKQYNHYHYYNYAEEYEFSASSTPLFGFQRKNIGRASFKKLYPDFSMFSKCLGSFGGEEKDNKMYCLEMGFEVQADLVGDREWTAEIGSWDDDESVDERAERFIQRFYEDMREQRKELIYVN</sequence>
<evidence type="ECO:0000313" key="1">
    <source>
        <dbReference type="EMBL" id="CAA0839813.1"/>
    </source>
</evidence>
<dbReference type="EMBL" id="CACSLK010031655">
    <property type="protein sequence ID" value="CAA0839813.1"/>
    <property type="molecule type" value="Genomic_DNA"/>
</dbReference>
<organism evidence="1 2">
    <name type="scientific">Striga hermonthica</name>
    <name type="common">Purple witchweed</name>
    <name type="synonym">Buchnera hermonthica</name>
    <dbReference type="NCBI Taxonomy" id="68872"/>
    <lineage>
        <taxon>Eukaryota</taxon>
        <taxon>Viridiplantae</taxon>
        <taxon>Streptophyta</taxon>
        <taxon>Embryophyta</taxon>
        <taxon>Tracheophyta</taxon>
        <taxon>Spermatophyta</taxon>
        <taxon>Magnoliopsida</taxon>
        <taxon>eudicotyledons</taxon>
        <taxon>Gunneridae</taxon>
        <taxon>Pentapetalae</taxon>
        <taxon>asterids</taxon>
        <taxon>lamiids</taxon>
        <taxon>Lamiales</taxon>
        <taxon>Orobanchaceae</taxon>
        <taxon>Buchnereae</taxon>
        <taxon>Striga</taxon>
    </lineage>
</organism>
<dbReference type="PANTHER" id="PTHR33265">
    <property type="entry name" value="AVR9/CF-9 RAPIDLY ELICITED PROTEIN-RELATED"/>
    <property type="match status" value="1"/>
</dbReference>
<gene>
    <name evidence="1" type="ORF">SHERM_06285</name>
</gene>
<dbReference type="Proteomes" id="UP001153555">
    <property type="component" value="Unassembled WGS sequence"/>
</dbReference>
<dbReference type="Pfam" id="PF05553">
    <property type="entry name" value="DUF761"/>
    <property type="match status" value="1"/>
</dbReference>
<proteinExistence type="predicted"/>
<dbReference type="PANTHER" id="PTHR33265:SF10">
    <property type="entry name" value="OS01G0133200 PROTEIN"/>
    <property type="match status" value="1"/>
</dbReference>
<keyword evidence="2" id="KW-1185">Reference proteome</keyword>
<name>A0A9N7RP06_STRHE</name>
<accession>A0A9N7RP06</accession>